<sequence>MSEVPHKSSTHSDSSILFVPDTLRAYSVPRVYYLPFQAIRPPSAQCSSGIPLHCSL</sequence>
<evidence type="ECO:0000313" key="1">
    <source>
        <dbReference type="EMBL" id="KIK21996.1"/>
    </source>
</evidence>
<dbReference type="AlphaFoldDB" id="A0A0C9YZ39"/>
<name>A0A0C9YZ39_9AGAM</name>
<reference evidence="1 2" key="1">
    <citation type="submission" date="2014-04" db="EMBL/GenBank/DDBJ databases">
        <authorList>
            <consortium name="DOE Joint Genome Institute"/>
            <person name="Kuo A."/>
            <person name="Kohler A."/>
            <person name="Costa M.D."/>
            <person name="Nagy L.G."/>
            <person name="Floudas D."/>
            <person name="Copeland A."/>
            <person name="Barry K.W."/>
            <person name="Cichocki N."/>
            <person name="Veneault-Fourrey C."/>
            <person name="LaButti K."/>
            <person name="Lindquist E.A."/>
            <person name="Lipzen A."/>
            <person name="Lundell T."/>
            <person name="Morin E."/>
            <person name="Murat C."/>
            <person name="Sun H."/>
            <person name="Tunlid A."/>
            <person name="Henrissat B."/>
            <person name="Grigoriev I.V."/>
            <person name="Hibbett D.S."/>
            <person name="Martin F."/>
            <person name="Nordberg H.P."/>
            <person name="Cantor M.N."/>
            <person name="Hua S.X."/>
        </authorList>
    </citation>
    <scope>NUCLEOTIDE SEQUENCE [LARGE SCALE GENOMIC DNA]</scope>
    <source>
        <strain evidence="1 2">441</strain>
    </source>
</reference>
<reference evidence="2" key="2">
    <citation type="submission" date="2015-01" db="EMBL/GenBank/DDBJ databases">
        <title>Evolutionary Origins and Diversification of the Mycorrhizal Mutualists.</title>
        <authorList>
            <consortium name="DOE Joint Genome Institute"/>
            <consortium name="Mycorrhizal Genomics Consortium"/>
            <person name="Kohler A."/>
            <person name="Kuo A."/>
            <person name="Nagy L.G."/>
            <person name="Floudas D."/>
            <person name="Copeland A."/>
            <person name="Barry K.W."/>
            <person name="Cichocki N."/>
            <person name="Veneault-Fourrey C."/>
            <person name="LaButti K."/>
            <person name="Lindquist E.A."/>
            <person name="Lipzen A."/>
            <person name="Lundell T."/>
            <person name="Morin E."/>
            <person name="Murat C."/>
            <person name="Riley R."/>
            <person name="Ohm R."/>
            <person name="Sun H."/>
            <person name="Tunlid A."/>
            <person name="Henrissat B."/>
            <person name="Grigoriev I.V."/>
            <person name="Hibbett D.S."/>
            <person name="Martin F."/>
        </authorList>
    </citation>
    <scope>NUCLEOTIDE SEQUENCE [LARGE SCALE GENOMIC DNA]</scope>
    <source>
        <strain evidence="2">441</strain>
    </source>
</reference>
<protein>
    <submittedName>
        <fullName evidence="1">Uncharacterized protein</fullName>
    </submittedName>
</protein>
<dbReference type="EMBL" id="KN833744">
    <property type="protein sequence ID" value="KIK21996.1"/>
    <property type="molecule type" value="Genomic_DNA"/>
</dbReference>
<dbReference type="HOGENOM" id="CLU_3020008_0_0_1"/>
<evidence type="ECO:0000313" key="2">
    <source>
        <dbReference type="Proteomes" id="UP000054018"/>
    </source>
</evidence>
<organism evidence="1 2">
    <name type="scientific">Pisolithus microcarpus 441</name>
    <dbReference type="NCBI Taxonomy" id="765257"/>
    <lineage>
        <taxon>Eukaryota</taxon>
        <taxon>Fungi</taxon>
        <taxon>Dikarya</taxon>
        <taxon>Basidiomycota</taxon>
        <taxon>Agaricomycotina</taxon>
        <taxon>Agaricomycetes</taxon>
        <taxon>Agaricomycetidae</taxon>
        <taxon>Boletales</taxon>
        <taxon>Sclerodermatineae</taxon>
        <taxon>Pisolithaceae</taxon>
        <taxon>Pisolithus</taxon>
    </lineage>
</organism>
<proteinExistence type="predicted"/>
<accession>A0A0C9YZ39</accession>
<feature type="non-terminal residue" evidence="1">
    <location>
        <position position="56"/>
    </location>
</feature>
<gene>
    <name evidence="1" type="ORF">PISMIDRAFT_680759</name>
</gene>
<dbReference type="Proteomes" id="UP000054018">
    <property type="component" value="Unassembled WGS sequence"/>
</dbReference>
<keyword evidence="2" id="KW-1185">Reference proteome</keyword>